<evidence type="ECO:0000256" key="1">
    <source>
        <dbReference type="SAM" id="Phobius"/>
    </source>
</evidence>
<reference evidence="2 3" key="1">
    <citation type="submission" date="2019-03" db="EMBL/GenBank/DDBJ databases">
        <title>First draft genome of Liparis tanakae, snailfish: a comprehensive survey of snailfish specific genes.</title>
        <authorList>
            <person name="Kim W."/>
            <person name="Song I."/>
            <person name="Jeong J.-H."/>
            <person name="Kim D."/>
            <person name="Kim S."/>
            <person name="Ryu S."/>
            <person name="Song J.Y."/>
            <person name="Lee S.K."/>
        </authorList>
    </citation>
    <scope>NUCLEOTIDE SEQUENCE [LARGE SCALE GENOMIC DNA]</scope>
    <source>
        <tissue evidence="2">Muscle</tissue>
    </source>
</reference>
<dbReference type="AlphaFoldDB" id="A0A4Z2IEZ3"/>
<name>A0A4Z2IEZ3_9TELE</name>
<protein>
    <submittedName>
        <fullName evidence="2">Uncharacterized protein</fullName>
    </submittedName>
</protein>
<keyword evidence="3" id="KW-1185">Reference proteome</keyword>
<dbReference type="EMBL" id="SRLO01000093">
    <property type="protein sequence ID" value="TNN76417.1"/>
    <property type="molecule type" value="Genomic_DNA"/>
</dbReference>
<organism evidence="2 3">
    <name type="scientific">Liparis tanakae</name>
    <name type="common">Tanaka's snailfish</name>
    <dbReference type="NCBI Taxonomy" id="230148"/>
    <lineage>
        <taxon>Eukaryota</taxon>
        <taxon>Metazoa</taxon>
        <taxon>Chordata</taxon>
        <taxon>Craniata</taxon>
        <taxon>Vertebrata</taxon>
        <taxon>Euteleostomi</taxon>
        <taxon>Actinopterygii</taxon>
        <taxon>Neopterygii</taxon>
        <taxon>Teleostei</taxon>
        <taxon>Neoteleostei</taxon>
        <taxon>Acanthomorphata</taxon>
        <taxon>Eupercaria</taxon>
        <taxon>Perciformes</taxon>
        <taxon>Cottioidei</taxon>
        <taxon>Cottales</taxon>
        <taxon>Liparidae</taxon>
        <taxon>Liparis</taxon>
    </lineage>
</organism>
<keyword evidence="1" id="KW-0472">Membrane</keyword>
<accession>A0A4Z2IEZ3</accession>
<sequence length="112" mass="11973">MKDAPQCWYVSSSLERNSTASFIVMFTWLLTNWLCGRLGPPPPFTGYGGGCRGWAPTVGGGAQVTKRAVALLVLVVVLVVVPLVEGILWGGAERCGTGRCHIRSESLRLVLG</sequence>
<feature type="transmembrane region" description="Helical" evidence="1">
    <location>
        <begin position="20"/>
        <end position="39"/>
    </location>
</feature>
<feature type="transmembrane region" description="Helical" evidence="1">
    <location>
        <begin position="68"/>
        <end position="89"/>
    </location>
</feature>
<proteinExistence type="predicted"/>
<evidence type="ECO:0000313" key="2">
    <source>
        <dbReference type="EMBL" id="TNN76417.1"/>
    </source>
</evidence>
<dbReference type="Proteomes" id="UP000314294">
    <property type="component" value="Unassembled WGS sequence"/>
</dbReference>
<keyword evidence="1" id="KW-1133">Transmembrane helix</keyword>
<keyword evidence="1" id="KW-0812">Transmembrane</keyword>
<comment type="caution">
    <text evidence="2">The sequence shown here is derived from an EMBL/GenBank/DDBJ whole genome shotgun (WGS) entry which is preliminary data.</text>
</comment>
<gene>
    <name evidence="2" type="ORF">EYF80_013282</name>
</gene>
<evidence type="ECO:0000313" key="3">
    <source>
        <dbReference type="Proteomes" id="UP000314294"/>
    </source>
</evidence>